<evidence type="ECO:0000313" key="2">
    <source>
        <dbReference type="Proteomes" id="UP000198861"/>
    </source>
</evidence>
<organism evidence="1 2">
    <name type="scientific">Azotobacter beijerinckii</name>
    <dbReference type="NCBI Taxonomy" id="170623"/>
    <lineage>
        <taxon>Bacteria</taxon>
        <taxon>Pseudomonadati</taxon>
        <taxon>Pseudomonadota</taxon>
        <taxon>Gammaproteobacteria</taxon>
        <taxon>Pseudomonadales</taxon>
        <taxon>Pseudomonadaceae</taxon>
        <taxon>Azotobacter</taxon>
    </lineage>
</organism>
<dbReference type="NCBIfam" id="TIGR01443">
    <property type="entry name" value="intein_Cterm"/>
    <property type="match status" value="1"/>
</dbReference>
<dbReference type="Gene3D" id="2.170.16.10">
    <property type="entry name" value="Hedgehog/Intein (Hint) domain"/>
    <property type="match status" value="1"/>
</dbReference>
<dbReference type="PROSITE" id="PS50818">
    <property type="entry name" value="INTEIN_C_TER"/>
    <property type="match status" value="1"/>
</dbReference>
<dbReference type="PROSITE" id="PS50817">
    <property type="entry name" value="INTEIN_N_TER"/>
    <property type="match status" value="1"/>
</dbReference>
<gene>
    <name evidence="1" type="ORF">SAMN04244571_01731</name>
</gene>
<accession>A0A1I0Z105</accession>
<dbReference type="EMBL" id="FOKJ01000023">
    <property type="protein sequence ID" value="SFB19315.1"/>
    <property type="molecule type" value="Genomic_DNA"/>
</dbReference>
<dbReference type="CDD" id="cd00081">
    <property type="entry name" value="Hint"/>
    <property type="match status" value="1"/>
</dbReference>
<dbReference type="InterPro" id="IPR036844">
    <property type="entry name" value="Hint_dom_sf"/>
</dbReference>
<evidence type="ECO:0000313" key="1">
    <source>
        <dbReference type="EMBL" id="SFB19315.1"/>
    </source>
</evidence>
<reference evidence="1 2" key="1">
    <citation type="submission" date="2016-10" db="EMBL/GenBank/DDBJ databases">
        <authorList>
            <person name="Varghese N."/>
            <person name="Submissions S."/>
        </authorList>
    </citation>
    <scope>NUCLEOTIDE SEQUENCE [LARGE SCALE GENOMIC DNA]</scope>
    <source>
        <strain evidence="1 2">DSM 282</strain>
    </source>
</reference>
<comment type="caution">
    <text evidence="1">The sequence shown here is derived from an EMBL/GenBank/DDBJ whole genome shotgun (WGS) entry which is preliminary data.</text>
</comment>
<dbReference type="SUPFAM" id="SSF51294">
    <property type="entry name" value="Hedgehog/intein (Hint) domain"/>
    <property type="match status" value="1"/>
</dbReference>
<dbReference type="Proteomes" id="UP000198861">
    <property type="component" value="Unassembled WGS sequence"/>
</dbReference>
<dbReference type="InterPro" id="IPR030934">
    <property type="entry name" value="Intein_C"/>
</dbReference>
<name>A0A1I0Z105_9GAMM</name>
<proteinExistence type="predicted"/>
<keyword evidence="2" id="KW-1185">Reference proteome</keyword>
<protein>
    <submittedName>
        <fullName evidence="1">Intein C-terminal splicing region/intein N-terminal splicing region</fullName>
    </submittedName>
</protein>
<sequence length="667" mass="72601">MATVNETLADEAVAHAVDIAQYSTGVLRRMVALLNRVDSDLAAALADALERLPAESFTVDRLEQLLGSVRDLNAQAYAAVSRALETELQALAEYEAGYQLSLFGEVIPDPVQVRFPISSISPAQVYAAAMSRPFQGRLLRDWASQIEEGRMTKIREAVRVGYLEGKTSSEIVRDIRGTRAEKYADGILQRPRRDLMAVVQTAIGHTAAVAREQFVEANQDIIKAERWVSTLDNRTSSTCFPGSTLALPVGDIRGITRREWNGDMVVITTASGKQLSSTPNHPVLTARGWRAAQEVKPGNDVLYRLGRNVTSIPAAEDVEVPASMGAVFDALNKPAFGNVATERSAEVDFHGDGVRGDYEVNYPCSKGHLRLALESTLGKKVAEKLLIFVAASGVLPSSRHGSKAFLGKGSANMTPEINSSPVEDGIEPGLADAIGSADISRLYACAKLSDELSFIRSACGVSSAERLHDAGALEDARYGSGGDAESFGDAGCGLSIGIVTDDVVSVERKFFSGHVYNLSTSTEIYIADGFIVHNCRIRDRLQYEPKTHKPIGHKIPWLQGPGRIHWNCRSTSTPVTKSWRELGIPIDEMSLGERASMDGQVPAETTYSQWLQRQSAARQDQILGPERGRLLRQGGLKLEDFYSPTGQWLTLDELRKRDAEAFARIAT</sequence>
<dbReference type="InterPro" id="IPR006141">
    <property type="entry name" value="Intein_N"/>
</dbReference>
<dbReference type="RefSeq" id="WP_141108004.1">
    <property type="nucleotide sequence ID" value="NZ_FOKJ01000023.1"/>
</dbReference>